<protein>
    <submittedName>
        <fullName evidence="2">7141_t:CDS:1</fullName>
    </submittedName>
</protein>
<evidence type="ECO:0000256" key="1">
    <source>
        <dbReference type="SAM" id="Coils"/>
    </source>
</evidence>
<organism evidence="2 3">
    <name type="scientific">Racocetra fulgida</name>
    <dbReference type="NCBI Taxonomy" id="60492"/>
    <lineage>
        <taxon>Eukaryota</taxon>
        <taxon>Fungi</taxon>
        <taxon>Fungi incertae sedis</taxon>
        <taxon>Mucoromycota</taxon>
        <taxon>Glomeromycotina</taxon>
        <taxon>Glomeromycetes</taxon>
        <taxon>Diversisporales</taxon>
        <taxon>Gigasporaceae</taxon>
        <taxon>Racocetra</taxon>
    </lineage>
</organism>
<proteinExistence type="predicted"/>
<feature type="coiled-coil region" evidence="1">
    <location>
        <begin position="46"/>
        <end position="80"/>
    </location>
</feature>
<accession>A0A9N9JNC6</accession>
<feature type="non-terminal residue" evidence="2">
    <location>
        <position position="126"/>
    </location>
</feature>
<dbReference type="OrthoDB" id="2447124at2759"/>
<sequence length="126" mass="14631">MLDYEIHKAFCSSKCHVEYRQLSWEQASNLTQIQMYPPQLDISNKKEGLKREVLFWREYAKELEKKLANQNNLTPEEKQQANYLKKLQQNTLQSAEKSYKDKYGELKEESSDKGKGLSGGVIALIA</sequence>
<evidence type="ECO:0000313" key="2">
    <source>
        <dbReference type="EMBL" id="CAG8789856.1"/>
    </source>
</evidence>
<keyword evidence="1" id="KW-0175">Coiled coil</keyword>
<evidence type="ECO:0000313" key="3">
    <source>
        <dbReference type="Proteomes" id="UP000789396"/>
    </source>
</evidence>
<dbReference type="AlphaFoldDB" id="A0A9N9JNC6"/>
<dbReference type="EMBL" id="CAJVPZ010060112">
    <property type="protein sequence ID" value="CAG8789856.1"/>
    <property type="molecule type" value="Genomic_DNA"/>
</dbReference>
<comment type="caution">
    <text evidence="2">The sequence shown here is derived from an EMBL/GenBank/DDBJ whole genome shotgun (WGS) entry which is preliminary data.</text>
</comment>
<gene>
    <name evidence="2" type="ORF">RFULGI_LOCUS16631</name>
</gene>
<reference evidence="2" key="1">
    <citation type="submission" date="2021-06" db="EMBL/GenBank/DDBJ databases">
        <authorList>
            <person name="Kallberg Y."/>
            <person name="Tangrot J."/>
            <person name="Rosling A."/>
        </authorList>
    </citation>
    <scope>NUCLEOTIDE SEQUENCE</scope>
    <source>
        <strain evidence="2">IN212</strain>
    </source>
</reference>
<name>A0A9N9JNC6_9GLOM</name>
<dbReference type="Proteomes" id="UP000789396">
    <property type="component" value="Unassembled WGS sequence"/>
</dbReference>
<keyword evidence="3" id="KW-1185">Reference proteome</keyword>